<accession>A0A9N9N505</accession>
<dbReference type="AlphaFoldDB" id="A0A9N9N505"/>
<evidence type="ECO:0000313" key="2">
    <source>
        <dbReference type="Proteomes" id="UP000789375"/>
    </source>
</evidence>
<comment type="caution">
    <text evidence="1">The sequence shown here is derived from an EMBL/GenBank/DDBJ whole genome shotgun (WGS) entry which is preliminary data.</text>
</comment>
<gene>
    <name evidence="1" type="ORF">FMOSSE_LOCUS13820</name>
</gene>
<dbReference type="EMBL" id="CAJVPP010008978">
    <property type="protein sequence ID" value="CAG8701098.1"/>
    <property type="molecule type" value="Genomic_DNA"/>
</dbReference>
<evidence type="ECO:0000313" key="1">
    <source>
        <dbReference type="EMBL" id="CAG8701098.1"/>
    </source>
</evidence>
<proteinExistence type="predicted"/>
<dbReference type="Proteomes" id="UP000789375">
    <property type="component" value="Unassembled WGS sequence"/>
</dbReference>
<sequence length="471" mass="56225">MTVKQKSKNTGNGKTVIFKIENLELNIAQYKNHIEYNEENFQANNIELKEIIIKDKEEIINKDKKEPIISEYKKENFGGIVFFVDDETGSDVNDSNEKYTKNKSGENDSDKHKPVCFIFNASGIYRIECTFNNKSSKNFEQFNYPKISMNELKNLTDSESRIHCIKNCIFDNYFHVEQYKEGIQVMELYDLRTMQIQQIFKIYEGRKYPFKYSDSTLAISNNKKMIAFSFGYGTIALCLIENGLKSQHENPMMYIWHLYTNKIKKCSERFPGKEISVEDNEKVFYSAKVPDKYVIVDKEDVVISVYDHFEEKDKEKSLLELILYKDQEVQRIIYNRETWKNNDKILVYEKEQLSKDEEQLQVWRKDEQKKKFVLEYIWAHDIKDDKMLDIEDLIVYEDKIGFSLKLENIHLEWVYNDYNFHKDLMVYACYALEYLKQRNKISGYKNQLAYEEVKDNVSDMIERFIRNSPDI</sequence>
<protein>
    <submittedName>
        <fullName evidence="1">2811_t:CDS:1</fullName>
    </submittedName>
</protein>
<keyword evidence="2" id="KW-1185">Reference proteome</keyword>
<reference evidence="1" key="1">
    <citation type="submission" date="2021-06" db="EMBL/GenBank/DDBJ databases">
        <authorList>
            <person name="Kallberg Y."/>
            <person name="Tangrot J."/>
            <person name="Rosling A."/>
        </authorList>
    </citation>
    <scope>NUCLEOTIDE SEQUENCE</scope>
    <source>
        <strain evidence="1">87-6 pot B 2015</strain>
    </source>
</reference>
<organism evidence="1 2">
    <name type="scientific">Funneliformis mosseae</name>
    <name type="common">Endomycorrhizal fungus</name>
    <name type="synonym">Glomus mosseae</name>
    <dbReference type="NCBI Taxonomy" id="27381"/>
    <lineage>
        <taxon>Eukaryota</taxon>
        <taxon>Fungi</taxon>
        <taxon>Fungi incertae sedis</taxon>
        <taxon>Mucoromycota</taxon>
        <taxon>Glomeromycotina</taxon>
        <taxon>Glomeromycetes</taxon>
        <taxon>Glomerales</taxon>
        <taxon>Glomeraceae</taxon>
        <taxon>Funneliformis</taxon>
    </lineage>
</organism>
<name>A0A9N9N505_FUNMO</name>